<evidence type="ECO:0000313" key="1">
    <source>
        <dbReference type="EMBL" id="RYU90501.1"/>
    </source>
</evidence>
<sequence>MKRFVFIGICFALLVTVCIGLAYKKDSPVTDIDTTPDSAAKAVDKRWVFDKVKGAVLLFKGGKQFDTKIYEVKYIGQITNGGKAPFLLFTGRGCDECDANIALYIQSPDDPYHSDEYEAERYDLPGKEKDYETDSLIYKGRAFYGQIFKGVKGVVWYQQNLMQDNSWQKSTYFVSLKSGLKKDTMIKAWNKMPETLKLLQQGACKEIAGSDYYSEP</sequence>
<comment type="caution">
    <text evidence="1">The sequence shown here is derived from an EMBL/GenBank/DDBJ whole genome shotgun (WGS) entry which is preliminary data.</text>
</comment>
<dbReference type="EMBL" id="SEWG01000003">
    <property type="protein sequence ID" value="RYU90501.1"/>
    <property type="molecule type" value="Genomic_DNA"/>
</dbReference>
<dbReference type="AlphaFoldDB" id="A0A4Q5LL94"/>
<dbReference type="OrthoDB" id="5734172at2"/>
<gene>
    <name evidence="1" type="ORF">EWM62_07530</name>
</gene>
<organism evidence="1 2">
    <name type="scientific">Mucilaginibacter terrigena</name>
    <dbReference type="NCBI Taxonomy" id="2492395"/>
    <lineage>
        <taxon>Bacteria</taxon>
        <taxon>Pseudomonadati</taxon>
        <taxon>Bacteroidota</taxon>
        <taxon>Sphingobacteriia</taxon>
        <taxon>Sphingobacteriales</taxon>
        <taxon>Sphingobacteriaceae</taxon>
        <taxon>Mucilaginibacter</taxon>
    </lineage>
</organism>
<dbReference type="Proteomes" id="UP000293331">
    <property type="component" value="Unassembled WGS sequence"/>
</dbReference>
<keyword evidence="2" id="KW-1185">Reference proteome</keyword>
<name>A0A4Q5LL94_9SPHI</name>
<proteinExistence type="predicted"/>
<dbReference type="RefSeq" id="WP_129876061.1">
    <property type="nucleotide sequence ID" value="NZ_SEWG01000003.1"/>
</dbReference>
<evidence type="ECO:0000313" key="2">
    <source>
        <dbReference type="Proteomes" id="UP000293331"/>
    </source>
</evidence>
<accession>A0A4Q5LL94</accession>
<reference evidence="1 2" key="1">
    <citation type="submission" date="2019-02" db="EMBL/GenBank/DDBJ databases">
        <title>Bacterial novel species Mucilaginibacter sp. 17JY9-4 isolated from soil.</title>
        <authorList>
            <person name="Jung H.-Y."/>
        </authorList>
    </citation>
    <scope>NUCLEOTIDE SEQUENCE [LARGE SCALE GENOMIC DNA]</scope>
    <source>
        <strain evidence="1 2">17JY9-4</strain>
    </source>
</reference>
<protein>
    <submittedName>
        <fullName evidence="1">Uncharacterized protein</fullName>
    </submittedName>
</protein>